<accession>A0A9D3URL4</accession>
<evidence type="ECO:0000313" key="2">
    <source>
        <dbReference type="EMBL" id="KAH1055865.1"/>
    </source>
</evidence>
<feature type="region of interest" description="Disordered" evidence="1">
    <location>
        <begin position="51"/>
        <end position="81"/>
    </location>
</feature>
<gene>
    <name evidence="2" type="ORF">J1N35_033930</name>
</gene>
<dbReference type="Proteomes" id="UP000828251">
    <property type="component" value="Unassembled WGS sequence"/>
</dbReference>
<comment type="caution">
    <text evidence="2">The sequence shown here is derived from an EMBL/GenBank/DDBJ whole genome shotgun (WGS) entry which is preliminary data.</text>
</comment>
<feature type="compositionally biased region" description="Low complexity" evidence="1">
    <location>
        <begin position="61"/>
        <end position="80"/>
    </location>
</feature>
<evidence type="ECO:0000313" key="3">
    <source>
        <dbReference type="Proteomes" id="UP000828251"/>
    </source>
</evidence>
<organism evidence="2 3">
    <name type="scientific">Gossypium stocksii</name>
    <dbReference type="NCBI Taxonomy" id="47602"/>
    <lineage>
        <taxon>Eukaryota</taxon>
        <taxon>Viridiplantae</taxon>
        <taxon>Streptophyta</taxon>
        <taxon>Embryophyta</taxon>
        <taxon>Tracheophyta</taxon>
        <taxon>Spermatophyta</taxon>
        <taxon>Magnoliopsida</taxon>
        <taxon>eudicotyledons</taxon>
        <taxon>Gunneridae</taxon>
        <taxon>Pentapetalae</taxon>
        <taxon>rosids</taxon>
        <taxon>malvids</taxon>
        <taxon>Malvales</taxon>
        <taxon>Malvaceae</taxon>
        <taxon>Malvoideae</taxon>
        <taxon>Gossypium</taxon>
    </lineage>
</organism>
<reference evidence="2 3" key="1">
    <citation type="journal article" date="2021" name="Plant Biotechnol. J.">
        <title>Multi-omics assisted identification of the key and species-specific regulatory components of drought-tolerant mechanisms in Gossypium stocksii.</title>
        <authorList>
            <person name="Yu D."/>
            <person name="Ke L."/>
            <person name="Zhang D."/>
            <person name="Wu Y."/>
            <person name="Sun Y."/>
            <person name="Mei J."/>
            <person name="Sun J."/>
            <person name="Sun Y."/>
        </authorList>
    </citation>
    <scope>NUCLEOTIDE SEQUENCE [LARGE SCALE GENOMIC DNA]</scope>
    <source>
        <strain evidence="3">cv. E1</strain>
        <tissue evidence="2">Leaf</tissue>
    </source>
</reference>
<dbReference type="AlphaFoldDB" id="A0A9D3URL4"/>
<dbReference type="EMBL" id="JAIQCV010000010">
    <property type="protein sequence ID" value="KAH1055865.1"/>
    <property type="molecule type" value="Genomic_DNA"/>
</dbReference>
<sequence length="137" mass="15251">MSVYKVMAWPYNTSGDLAQILVGGTREHLFFFYETCGLHPHNWNIINHGTRSTFSSSRANSPTDGVGSSSSSHTTTPIPTENIDVLAILDEAHVNESASAPPPKKAVVKKTQKRPRVEWSNQETKDTEHPQLTKHRI</sequence>
<proteinExistence type="predicted"/>
<evidence type="ECO:0000256" key="1">
    <source>
        <dbReference type="SAM" id="MobiDB-lite"/>
    </source>
</evidence>
<protein>
    <submittedName>
        <fullName evidence="2">Uncharacterized protein</fullName>
    </submittedName>
</protein>
<name>A0A9D3URL4_9ROSI</name>
<keyword evidence="3" id="KW-1185">Reference proteome</keyword>
<feature type="compositionally biased region" description="Polar residues" evidence="1">
    <location>
        <begin position="51"/>
        <end position="60"/>
    </location>
</feature>
<feature type="region of interest" description="Disordered" evidence="1">
    <location>
        <begin position="94"/>
        <end position="137"/>
    </location>
</feature>